<comment type="caution">
    <text evidence="1">The sequence shown here is derived from an EMBL/GenBank/DDBJ whole genome shotgun (WGS) entry which is preliminary data.</text>
</comment>
<dbReference type="EMBL" id="BROD01000001">
    <property type="protein sequence ID" value="GKX68256.1"/>
    <property type="molecule type" value="Genomic_DNA"/>
</dbReference>
<protein>
    <submittedName>
        <fullName evidence="1">N-acetyltransferase</fullName>
    </submittedName>
</protein>
<keyword evidence="2" id="KW-1185">Reference proteome</keyword>
<accession>A0ACB5RGQ4</accession>
<dbReference type="Proteomes" id="UP001058074">
    <property type="component" value="Unassembled WGS sequence"/>
</dbReference>
<name>A0ACB5RGQ4_9CLOT</name>
<gene>
    <name evidence="1" type="ORF">rsdtw13_35140</name>
</gene>
<reference evidence="1" key="1">
    <citation type="journal article" date="2025" name="Int. J. Syst. Evol. Microbiol.">
        <title>Inconstantimicrobium mannanitabidum sp. nov., a novel member of the family Clostridiaceae isolated from anoxic soil under the treatment of reductive soil disinfestation.</title>
        <authorList>
            <person name="Ueki A."/>
            <person name="Tonouchi A."/>
            <person name="Honma S."/>
            <person name="Kaku N."/>
            <person name="Ueki K."/>
        </authorList>
    </citation>
    <scope>NUCLEOTIDE SEQUENCE</scope>
    <source>
        <strain evidence="1">TW13</strain>
    </source>
</reference>
<proteinExistence type="predicted"/>
<evidence type="ECO:0000313" key="2">
    <source>
        <dbReference type="Proteomes" id="UP001058074"/>
    </source>
</evidence>
<sequence length="190" mass="22188">MQLVDFINISREGQRLIIHPTKEENFVLIRDGLKGQKVPQNKYDDEELELTDVYTEAFCKNNVDKLIQCAQNDQAYLFRAFKKEDGSYIGGVIIKTILRKDFQWAEVGYWLLNQHWGNGYGSEMLKLALDVAFNELGFHRVEAHINLDNIASQKTSEIVGMKLECIRKGFIFENDDWTDNMIYVINKEDW</sequence>
<organism evidence="1 2">
    <name type="scientific">Inconstantimicrobium mannanitabidum</name>
    <dbReference type="NCBI Taxonomy" id="1604901"/>
    <lineage>
        <taxon>Bacteria</taxon>
        <taxon>Bacillati</taxon>
        <taxon>Bacillota</taxon>
        <taxon>Clostridia</taxon>
        <taxon>Eubacteriales</taxon>
        <taxon>Clostridiaceae</taxon>
        <taxon>Inconstantimicrobium</taxon>
    </lineage>
</organism>
<evidence type="ECO:0000313" key="1">
    <source>
        <dbReference type="EMBL" id="GKX68256.1"/>
    </source>
</evidence>